<accession>W1YS96</accession>
<feature type="non-terminal residue" evidence="1">
    <location>
        <position position="1"/>
    </location>
</feature>
<proteinExistence type="predicted"/>
<protein>
    <submittedName>
        <fullName evidence="1">Uncharacterized protein</fullName>
    </submittedName>
</protein>
<comment type="caution">
    <text evidence="1">The sequence shown here is derived from an EMBL/GenBank/DDBJ whole genome shotgun (WGS) entry which is preliminary data.</text>
</comment>
<dbReference type="AlphaFoldDB" id="W1YS96"/>
<name>W1YS96_9ZZZZ</name>
<sequence>QKEIDKVANESKAEPLPPQEIYRLFFTK</sequence>
<organism evidence="1">
    <name type="scientific">human gut metagenome</name>
    <dbReference type="NCBI Taxonomy" id="408170"/>
    <lineage>
        <taxon>unclassified sequences</taxon>
        <taxon>metagenomes</taxon>
        <taxon>organismal metagenomes</taxon>
    </lineage>
</organism>
<gene>
    <name evidence="1" type="ORF">Q604_UNBC01377G0001</name>
</gene>
<dbReference type="EMBL" id="AZMM01001377">
    <property type="protein sequence ID" value="ETJ44625.1"/>
    <property type="molecule type" value="Genomic_DNA"/>
</dbReference>
<evidence type="ECO:0000313" key="1">
    <source>
        <dbReference type="EMBL" id="ETJ44625.1"/>
    </source>
</evidence>
<reference evidence="1" key="1">
    <citation type="submission" date="2013-12" db="EMBL/GenBank/DDBJ databases">
        <title>A Varibaculum cambriense genome reconstructed from a premature infant gut community with otherwise low bacterial novelty that shifts toward anaerobic metabolism during the third week of life.</title>
        <authorList>
            <person name="Brown C.T."/>
            <person name="Sharon I."/>
            <person name="Thomas B.C."/>
            <person name="Castelle C.J."/>
            <person name="Morowitz M.J."/>
            <person name="Banfield J.F."/>
        </authorList>
    </citation>
    <scope>NUCLEOTIDE SEQUENCE</scope>
</reference>